<dbReference type="GO" id="GO:0046872">
    <property type="term" value="F:metal ion binding"/>
    <property type="evidence" value="ECO:0007669"/>
    <property type="project" value="UniProtKB-KW"/>
</dbReference>
<dbReference type="Pfam" id="PF03129">
    <property type="entry name" value="HGTP_anticodon"/>
    <property type="match status" value="1"/>
</dbReference>
<dbReference type="Pfam" id="PF02824">
    <property type="entry name" value="TGS"/>
    <property type="match status" value="1"/>
</dbReference>
<dbReference type="EMBL" id="CAESAN010000203">
    <property type="protein sequence ID" value="CAB4347411.1"/>
    <property type="molecule type" value="Genomic_DNA"/>
</dbReference>
<gene>
    <name evidence="17" type="ORF">UFOPK3547_01673</name>
</gene>
<dbReference type="PANTHER" id="PTHR11451:SF44">
    <property type="entry name" value="THREONINE--TRNA LIGASE, CHLOROPLASTIC_MITOCHONDRIAL 2"/>
    <property type="match status" value="1"/>
</dbReference>
<keyword evidence="9" id="KW-0067">ATP-binding</keyword>
<dbReference type="PROSITE" id="PS51880">
    <property type="entry name" value="TGS"/>
    <property type="match status" value="1"/>
</dbReference>
<dbReference type="InterPro" id="IPR012947">
    <property type="entry name" value="tRNA_SAD"/>
</dbReference>
<dbReference type="InterPro" id="IPR004095">
    <property type="entry name" value="TGS"/>
</dbReference>
<dbReference type="Pfam" id="PF07973">
    <property type="entry name" value="tRNA_SAD"/>
    <property type="match status" value="1"/>
</dbReference>
<comment type="catalytic activity">
    <reaction evidence="14">
        <text>tRNA(Thr) + L-threonine + ATP = L-threonyl-tRNA(Thr) + AMP + diphosphate + H(+)</text>
        <dbReference type="Rhea" id="RHEA:24624"/>
        <dbReference type="Rhea" id="RHEA-COMP:9670"/>
        <dbReference type="Rhea" id="RHEA-COMP:9704"/>
        <dbReference type="ChEBI" id="CHEBI:15378"/>
        <dbReference type="ChEBI" id="CHEBI:30616"/>
        <dbReference type="ChEBI" id="CHEBI:33019"/>
        <dbReference type="ChEBI" id="CHEBI:57926"/>
        <dbReference type="ChEBI" id="CHEBI:78442"/>
        <dbReference type="ChEBI" id="CHEBI:78534"/>
        <dbReference type="ChEBI" id="CHEBI:456215"/>
        <dbReference type="EC" id="6.1.1.3"/>
    </reaction>
</comment>
<evidence type="ECO:0000259" key="15">
    <source>
        <dbReference type="PROSITE" id="PS50862"/>
    </source>
</evidence>
<evidence type="ECO:0000256" key="5">
    <source>
        <dbReference type="ARBA" id="ARBA00022598"/>
    </source>
</evidence>
<evidence type="ECO:0000256" key="3">
    <source>
        <dbReference type="ARBA" id="ARBA00022490"/>
    </source>
</evidence>
<dbReference type="NCBIfam" id="TIGR00418">
    <property type="entry name" value="thrS"/>
    <property type="match status" value="1"/>
</dbReference>
<keyword evidence="3" id="KW-0963">Cytoplasm</keyword>
<evidence type="ECO:0000256" key="7">
    <source>
        <dbReference type="ARBA" id="ARBA00022741"/>
    </source>
</evidence>
<dbReference type="InterPro" id="IPR047246">
    <property type="entry name" value="ThrRS_anticodon"/>
</dbReference>
<dbReference type="Gene3D" id="3.10.20.30">
    <property type="match status" value="1"/>
</dbReference>
<keyword evidence="8" id="KW-0862">Zinc</keyword>
<dbReference type="FunFam" id="3.30.980.10:FF:000005">
    <property type="entry name" value="Threonyl-tRNA synthetase, mitochondrial"/>
    <property type="match status" value="1"/>
</dbReference>
<dbReference type="GO" id="GO:0000049">
    <property type="term" value="F:tRNA binding"/>
    <property type="evidence" value="ECO:0007669"/>
    <property type="project" value="UniProtKB-KW"/>
</dbReference>
<dbReference type="SUPFAM" id="SSF52954">
    <property type="entry name" value="Class II aaRS ABD-related"/>
    <property type="match status" value="1"/>
</dbReference>
<keyword evidence="12" id="KW-0030">Aminoacyl-tRNA synthetase</keyword>
<evidence type="ECO:0000256" key="9">
    <source>
        <dbReference type="ARBA" id="ARBA00022840"/>
    </source>
</evidence>
<evidence type="ECO:0000313" key="17">
    <source>
        <dbReference type="EMBL" id="CAB4347411.1"/>
    </source>
</evidence>
<dbReference type="GO" id="GO:0005737">
    <property type="term" value="C:cytoplasm"/>
    <property type="evidence" value="ECO:0007669"/>
    <property type="project" value="InterPro"/>
</dbReference>
<dbReference type="EC" id="6.1.1.3" evidence="2"/>
<proteinExistence type="inferred from homology"/>
<keyword evidence="4" id="KW-0820">tRNA-binding</keyword>
<dbReference type="PROSITE" id="PS50862">
    <property type="entry name" value="AA_TRNA_LIGASE_II"/>
    <property type="match status" value="1"/>
</dbReference>
<dbReference type="Gene3D" id="3.30.54.20">
    <property type="match status" value="1"/>
</dbReference>
<dbReference type="FunFam" id="3.40.50.800:FF:000001">
    <property type="entry name" value="Threonine--tRNA ligase"/>
    <property type="match status" value="1"/>
</dbReference>
<dbReference type="PRINTS" id="PR01047">
    <property type="entry name" value="TRNASYNTHTHR"/>
</dbReference>
<dbReference type="HAMAP" id="MF_00184">
    <property type="entry name" value="Thr_tRNA_synth"/>
    <property type="match status" value="1"/>
</dbReference>
<accession>A0A6J5ZYD3</accession>
<dbReference type="InterPro" id="IPR018163">
    <property type="entry name" value="Thr/Ala-tRNA-synth_IIc_edit"/>
</dbReference>
<evidence type="ECO:0000259" key="16">
    <source>
        <dbReference type="PROSITE" id="PS51880"/>
    </source>
</evidence>
<comment type="similarity">
    <text evidence="1">Belongs to the class-II aminoacyl-tRNA synthetase family.</text>
</comment>
<evidence type="ECO:0000256" key="1">
    <source>
        <dbReference type="ARBA" id="ARBA00008226"/>
    </source>
</evidence>
<dbReference type="PANTHER" id="PTHR11451">
    <property type="entry name" value="THREONINE-TRNA LIGASE"/>
    <property type="match status" value="1"/>
</dbReference>
<keyword evidence="10" id="KW-0694">RNA-binding</keyword>
<dbReference type="CDD" id="cd00771">
    <property type="entry name" value="ThrRS_core"/>
    <property type="match status" value="1"/>
</dbReference>
<evidence type="ECO:0000256" key="8">
    <source>
        <dbReference type="ARBA" id="ARBA00022833"/>
    </source>
</evidence>
<sequence length="645" mass="72110">MQVTLPDGTELELDEGASGYDAALAIGPGLARAALAYRQLGETRDLAAPLTGGETLEIITKSSGDDALELIRHDAAHVLAAAVTELYPGVKVSIGPAIDRGFYYDFEFPEGTVISEDDFDAIEAQMRKHVKAGEGFEREEIPVADAIERFREQGQDYKVELIEDLVANEGVETVSLYTNGPFTDLCRGPHGQSTKAIGAFKLQSVAGAYWRGDSDRTMLTRIYGTAFFDKAELAAELERLEQAKARDHRRLGKELELFEFSEVSPGSAFWLPRGTTVFNELVSLSREMGAERGYQEVKTPQLYDSELWKTSGHWEKYRDNMFVTSTEDREFGLKPMNCPGHAHLFSGRRWSYRDLPVRYSEPGLLHRNELSGTLHGLLRVRHFAQDDAHIFCTEEQVAEEVAACLEFAFATYDLFDFDLSLELSTRPEQRIGSDEMWDRAEAALISALDERGLEYELNPGDGAFYGPKIDLHMTDSLDRSWQLGTVQLDYSMPERFDLEYTGADDTVHRPVMIHRALMGSYERFVGILIEHYAGEFPVWLAPVQVMVLPVSDRHEAAADEIAGQLRAHGIRVEVDRRSESVSKLIRENELAKIPYMLVVGDKEAEGQTVAVRRHGAGDIGSFPLEQFAGHVAAESRDRRDSPLSA</sequence>
<dbReference type="InterPro" id="IPR033728">
    <property type="entry name" value="ThrRS_core"/>
</dbReference>
<dbReference type="SUPFAM" id="SSF55186">
    <property type="entry name" value="ThrRS/AlaRS common domain"/>
    <property type="match status" value="1"/>
</dbReference>
<dbReference type="SUPFAM" id="SSF81271">
    <property type="entry name" value="TGS-like"/>
    <property type="match status" value="1"/>
</dbReference>
<dbReference type="GO" id="GO:0004829">
    <property type="term" value="F:threonine-tRNA ligase activity"/>
    <property type="evidence" value="ECO:0007669"/>
    <property type="project" value="UniProtKB-EC"/>
</dbReference>
<keyword evidence="5" id="KW-0436">Ligase</keyword>
<evidence type="ECO:0000256" key="12">
    <source>
        <dbReference type="ARBA" id="ARBA00023146"/>
    </source>
</evidence>
<reference evidence="17" key="1">
    <citation type="submission" date="2020-05" db="EMBL/GenBank/DDBJ databases">
        <authorList>
            <person name="Chiriac C."/>
            <person name="Salcher M."/>
            <person name="Ghai R."/>
            <person name="Kavagutti S V."/>
        </authorList>
    </citation>
    <scope>NUCLEOTIDE SEQUENCE</scope>
</reference>
<dbReference type="Gene3D" id="3.40.50.800">
    <property type="entry name" value="Anticodon-binding domain"/>
    <property type="match status" value="1"/>
</dbReference>
<evidence type="ECO:0000256" key="6">
    <source>
        <dbReference type="ARBA" id="ARBA00022723"/>
    </source>
</evidence>
<dbReference type="CDD" id="cd01667">
    <property type="entry name" value="TGS_ThrRS"/>
    <property type="match status" value="1"/>
</dbReference>
<dbReference type="GO" id="GO:0005524">
    <property type="term" value="F:ATP binding"/>
    <property type="evidence" value="ECO:0007669"/>
    <property type="project" value="UniProtKB-KW"/>
</dbReference>
<evidence type="ECO:0000256" key="13">
    <source>
        <dbReference type="ARBA" id="ARBA00031900"/>
    </source>
</evidence>
<protein>
    <recommendedName>
        <fullName evidence="2">threonine--tRNA ligase</fullName>
        <ecNumber evidence="2">6.1.1.3</ecNumber>
    </recommendedName>
    <alternativeName>
        <fullName evidence="13">Threonyl-tRNA synthetase</fullName>
    </alternativeName>
</protein>
<dbReference type="InterPro" id="IPR012676">
    <property type="entry name" value="TGS-like"/>
</dbReference>
<dbReference type="InterPro" id="IPR002314">
    <property type="entry name" value="aa-tRNA-synt_IIb"/>
</dbReference>
<dbReference type="AlphaFoldDB" id="A0A6J5ZYD3"/>
<organism evidence="17">
    <name type="scientific">freshwater metagenome</name>
    <dbReference type="NCBI Taxonomy" id="449393"/>
    <lineage>
        <taxon>unclassified sequences</taxon>
        <taxon>metagenomes</taxon>
        <taxon>ecological metagenomes</taxon>
    </lineage>
</organism>
<dbReference type="InterPro" id="IPR006195">
    <property type="entry name" value="aa-tRNA-synth_II"/>
</dbReference>
<dbReference type="SMART" id="SM00863">
    <property type="entry name" value="tRNA_SAD"/>
    <property type="match status" value="1"/>
</dbReference>
<feature type="domain" description="TGS" evidence="16">
    <location>
        <begin position="1"/>
        <end position="60"/>
    </location>
</feature>
<dbReference type="SUPFAM" id="SSF55681">
    <property type="entry name" value="Class II aaRS and biotin synthetases"/>
    <property type="match status" value="1"/>
</dbReference>
<evidence type="ECO:0000256" key="11">
    <source>
        <dbReference type="ARBA" id="ARBA00022917"/>
    </source>
</evidence>
<keyword evidence="11" id="KW-0648">Protein biosynthesis</keyword>
<evidence type="ECO:0000256" key="2">
    <source>
        <dbReference type="ARBA" id="ARBA00013163"/>
    </source>
</evidence>
<dbReference type="InterPro" id="IPR045864">
    <property type="entry name" value="aa-tRNA-synth_II/BPL/LPL"/>
</dbReference>
<dbReference type="Pfam" id="PF00587">
    <property type="entry name" value="tRNA-synt_2b"/>
    <property type="match status" value="1"/>
</dbReference>
<dbReference type="InterPro" id="IPR002320">
    <property type="entry name" value="Thr-tRNA-ligase_IIa"/>
</dbReference>
<evidence type="ECO:0000256" key="4">
    <source>
        <dbReference type="ARBA" id="ARBA00022555"/>
    </source>
</evidence>
<dbReference type="CDD" id="cd00860">
    <property type="entry name" value="ThrRS_anticodon"/>
    <property type="match status" value="1"/>
</dbReference>
<dbReference type="InterPro" id="IPR036621">
    <property type="entry name" value="Anticodon-bd_dom_sf"/>
</dbReference>
<dbReference type="GO" id="GO:0006435">
    <property type="term" value="P:threonyl-tRNA aminoacylation"/>
    <property type="evidence" value="ECO:0007669"/>
    <property type="project" value="InterPro"/>
</dbReference>
<dbReference type="InterPro" id="IPR012675">
    <property type="entry name" value="Beta-grasp_dom_sf"/>
</dbReference>
<dbReference type="FunFam" id="3.30.930.10:FF:000002">
    <property type="entry name" value="Threonine--tRNA ligase"/>
    <property type="match status" value="1"/>
</dbReference>
<evidence type="ECO:0000256" key="10">
    <source>
        <dbReference type="ARBA" id="ARBA00022884"/>
    </source>
</evidence>
<evidence type="ECO:0000256" key="14">
    <source>
        <dbReference type="ARBA" id="ARBA00049515"/>
    </source>
</evidence>
<dbReference type="InterPro" id="IPR004154">
    <property type="entry name" value="Anticodon-bd"/>
</dbReference>
<keyword evidence="7" id="KW-0547">Nucleotide-binding</keyword>
<dbReference type="Gene3D" id="3.30.980.10">
    <property type="entry name" value="Threonyl-trna Synthetase, Chain A, domain 2"/>
    <property type="match status" value="1"/>
</dbReference>
<dbReference type="Gene3D" id="3.30.930.10">
    <property type="entry name" value="Bira Bifunctional Protein, Domain 2"/>
    <property type="match status" value="1"/>
</dbReference>
<feature type="domain" description="Aminoacyl-transfer RNA synthetases class-II family profile" evidence="15">
    <location>
        <begin position="262"/>
        <end position="537"/>
    </location>
</feature>
<keyword evidence="6" id="KW-0479">Metal-binding</keyword>
<name>A0A6J5ZYD3_9ZZZZ</name>